<dbReference type="AlphaFoldDB" id="A0AAD4NBH2"/>
<reference evidence="1" key="1">
    <citation type="submission" date="2022-01" db="EMBL/GenBank/DDBJ databases">
        <title>Genome Sequence Resource for Two Populations of Ditylenchus destructor, the Migratory Endoparasitic Phytonematode.</title>
        <authorList>
            <person name="Zhang H."/>
            <person name="Lin R."/>
            <person name="Xie B."/>
        </authorList>
    </citation>
    <scope>NUCLEOTIDE SEQUENCE</scope>
    <source>
        <strain evidence="1">BazhouSP</strain>
    </source>
</reference>
<name>A0AAD4NBH2_9BILA</name>
<evidence type="ECO:0000313" key="1">
    <source>
        <dbReference type="EMBL" id="KAI1718845.1"/>
    </source>
</evidence>
<evidence type="ECO:0008006" key="3">
    <source>
        <dbReference type="Google" id="ProtNLM"/>
    </source>
</evidence>
<sequence length="72" mass="8369">MSCSMRALSLLQKCSRGFLIPKPTQCDHHAEYKSMVSLRLRCSWCYYTYVGGRLAVNCRRKTSHIRVEKTDP</sequence>
<dbReference type="EMBL" id="JAKKPZ010000007">
    <property type="protein sequence ID" value="KAI1718845.1"/>
    <property type="molecule type" value="Genomic_DNA"/>
</dbReference>
<protein>
    <recommendedName>
        <fullName evidence="3">39S ribosomal protein L36, mitochondrial</fullName>
    </recommendedName>
</protein>
<evidence type="ECO:0000313" key="2">
    <source>
        <dbReference type="Proteomes" id="UP001201812"/>
    </source>
</evidence>
<accession>A0AAD4NBH2</accession>
<keyword evidence="2" id="KW-1185">Reference proteome</keyword>
<comment type="caution">
    <text evidence="1">The sequence shown here is derived from an EMBL/GenBank/DDBJ whole genome shotgun (WGS) entry which is preliminary data.</text>
</comment>
<organism evidence="1 2">
    <name type="scientific">Ditylenchus destructor</name>
    <dbReference type="NCBI Taxonomy" id="166010"/>
    <lineage>
        <taxon>Eukaryota</taxon>
        <taxon>Metazoa</taxon>
        <taxon>Ecdysozoa</taxon>
        <taxon>Nematoda</taxon>
        <taxon>Chromadorea</taxon>
        <taxon>Rhabditida</taxon>
        <taxon>Tylenchina</taxon>
        <taxon>Tylenchomorpha</taxon>
        <taxon>Sphaerularioidea</taxon>
        <taxon>Anguinidae</taxon>
        <taxon>Anguininae</taxon>
        <taxon>Ditylenchus</taxon>
    </lineage>
</organism>
<proteinExistence type="predicted"/>
<gene>
    <name evidence="1" type="ORF">DdX_05956</name>
</gene>
<dbReference type="Proteomes" id="UP001201812">
    <property type="component" value="Unassembled WGS sequence"/>
</dbReference>